<evidence type="ECO:0000256" key="7">
    <source>
        <dbReference type="ARBA" id="ARBA00022840"/>
    </source>
</evidence>
<dbReference type="PANTHER" id="PTHR43442:SF3">
    <property type="entry name" value="GLUCONOKINASE-RELATED"/>
    <property type="match status" value="1"/>
</dbReference>
<dbReference type="AlphaFoldDB" id="G3BGS7"/>
<dbReference type="SUPFAM" id="SSF52540">
    <property type="entry name" value="P-loop containing nucleoside triphosphate hydrolases"/>
    <property type="match status" value="1"/>
</dbReference>
<evidence type="ECO:0000256" key="6">
    <source>
        <dbReference type="ARBA" id="ARBA00022777"/>
    </source>
</evidence>
<evidence type="ECO:0000256" key="1">
    <source>
        <dbReference type="ARBA" id="ARBA00004875"/>
    </source>
</evidence>
<dbReference type="EC" id="2.7.1.12" evidence="3 9"/>
<dbReference type="GO" id="GO:0005524">
    <property type="term" value="F:ATP binding"/>
    <property type="evidence" value="ECO:0007669"/>
    <property type="project" value="UniProtKB-KW"/>
</dbReference>
<dbReference type="CDD" id="cd02021">
    <property type="entry name" value="GntK"/>
    <property type="match status" value="1"/>
</dbReference>
<evidence type="ECO:0000256" key="3">
    <source>
        <dbReference type="ARBA" id="ARBA00012054"/>
    </source>
</evidence>
<evidence type="ECO:0000256" key="5">
    <source>
        <dbReference type="ARBA" id="ARBA00022741"/>
    </source>
</evidence>
<keyword evidence="6 9" id="KW-0418">Kinase</keyword>
<dbReference type="GO" id="GO:0046316">
    <property type="term" value="F:gluconokinase activity"/>
    <property type="evidence" value="ECO:0007669"/>
    <property type="project" value="UniProtKB-EC"/>
</dbReference>
<keyword evidence="5 9" id="KW-0547">Nucleotide-binding</keyword>
<dbReference type="EMBL" id="GQ495895">
    <property type="protein sequence ID" value="ADM18302.1"/>
    <property type="molecule type" value="mRNA"/>
</dbReference>
<organism evidence="10">
    <name type="scientific">Gladiolus grandiflorus</name>
    <dbReference type="NCBI Taxonomy" id="378406"/>
    <lineage>
        <taxon>Eukaryota</taxon>
        <taxon>Viridiplantae</taxon>
        <taxon>Streptophyta</taxon>
        <taxon>Embryophyta</taxon>
        <taxon>Tracheophyta</taxon>
        <taxon>Spermatophyta</taxon>
        <taxon>Magnoliopsida</taxon>
        <taxon>Liliopsida</taxon>
        <taxon>Asparagales</taxon>
        <taxon>Iridaceae</taxon>
        <taxon>Crocoideae</taxon>
        <taxon>Gladioleae</taxon>
        <taxon>Gladiolus</taxon>
    </lineage>
</organism>
<protein>
    <recommendedName>
        <fullName evidence="3 9">Gluconokinase</fullName>
        <ecNumber evidence="3 9">2.7.1.12</ecNumber>
    </recommendedName>
</protein>
<evidence type="ECO:0000313" key="10">
    <source>
        <dbReference type="EMBL" id="ADM18302.1"/>
    </source>
</evidence>
<dbReference type="NCBIfam" id="TIGR01313">
    <property type="entry name" value="therm_gnt_kin"/>
    <property type="match status" value="1"/>
</dbReference>
<comment type="pathway">
    <text evidence="1 9">Carbohydrate acid metabolism; D-gluconate degradation.</text>
</comment>
<dbReference type="InterPro" id="IPR027417">
    <property type="entry name" value="P-loop_NTPase"/>
</dbReference>
<sequence>MLSKSLGCSYLEADDFHSQANKEKMSKGIPLTDEDRIPWLETLRDAIRKKLESCETVIVTCSALQKKYREILRCADPEYKCGDYRNCKLKFVCLDAPMEVLASRIIVRSKNGKHFMPVSLLQSQLELLQIDKAEGIHMVDATVSLQYILDSIVALLSNNKLNSM</sequence>
<dbReference type="GO" id="GO:0005737">
    <property type="term" value="C:cytoplasm"/>
    <property type="evidence" value="ECO:0007669"/>
    <property type="project" value="TreeGrafter"/>
</dbReference>
<dbReference type="PANTHER" id="PTHR43442">
    <property type="entry name" value="GLUCONOKINASE-RELATED"/>
    <property type="match status" value="1"/>
</dbReference>
<accession>G3BGS7</accession>
<gene>
    <name evidence="10" type="primary">GK1</name>
</gene>
<proteinExistence type="evidence at transcript level"/>
<dbReference type="GO" id="GO:0005975">
    <property type="term" value="P:carbohydrate metabolic process"/>
    <property type="evidence" value="ECO:0007669"/>
    <property type="project" value="InterPro"/>
</dbReference>
<name>G3BGS7_9ASPA</name>
<keyword evidence="4 9" id="KW-0808">Transferase</keyword>
<comment type="similarity">
    <text evidence="2 9">Belongs to the gluconokinase GntK/GntV family.</text>
</comment>
<dbReference type="Gene3D" id="3.40.50.300">
    <property type="entry name" value="P-loop containing nucleotide triphosphate hydrolases"/>
    <property type="match status" value="1"/>
</dbReference>
<evidence type="ECO:0000256" key="2">
    <source>
        <dbReference type="ARBA" id="ARBA00008420"/>
    </source>
</evidence>
<evidence type="ECO:0000256" key="8">
    <source>
        <dbReference type="ARBA" id="ARBA00048090"/>
    </source>
</evidence>
<evidence type="ECO:0000256" key="9">
    <source>
        <dbReference type="RuleBase" id="RU363066"/>
    </source>
</evidence>
<dbReference type="InterPro" id="IPR006001">
    <property type="entry name" value="Therm_gnt_kin"/>
</dbReference>
<dbReference type="UniPathway" id="UPA00792"/>
<comment type="catalytic activity">
    <reaction evidence="8 9">
        <text>D-gluconate + ATP = 6-phospho-D-gluconate + ADP + H(+)</text>
        <dbReference type="Rhea" id="RHEA:19433"/>
        <dbReference type="ChEBI" id="CHEBI:15378"/>
        <dbReference type="ChEBI" id="CHEBI:18391"/>
        <dbReference type="ChEBI" id="CHEBI:30616"/>
        <dbReference type="ChEBI" id="CHEBI:58759"/>
        <dbReference type="ChEBI" id="CHEBI:456216"/>
        <dbReference type="EC" id="2.7.1.12"/>
    </reaction>
</comment>
<keyword evidence="7 9" id="KW-0067">ATP-binding</keyword>
<reference evidence="10" key="1">
    <citation type="submission" date="2009-08" db="EMBL/GenBank/DDBJ databases">
        <title>Molecular characterization of senescence-related genes from Gladiolus.</title>
        <authorList>
            <person name="Azeez A."/>
            <person name="Sane A.P."/>
            <person name="Nath P."/>
        </authorList>
    </citation>
    <scope>NUCLEOTIDE SEQUENCE</scope>
</reference>
<evidence type="ECO:0000256" key="4">
    <source>
        <dbReference type="ARBA" id="ARBA00022679"/>
    </source>
</evidence>